<name>A0A183DNI4_9BILA</name>
<organism evidence="3">
    <name type="scientific">Gongylonema pulchrum</name>
    <dbReference type="NCBI Taxonomy" id="637853"/>
    <lineage>
        <taxon>Eukaryota</taxon>
        <taxon>Metazoa</taxon>
        <taxon>Ecdysozoa</taxon>
        <taxon>Nematoda</taxon>
        <taxon>Chromadorea</taxon>
        <taxon>Rhabditida</taxon>
        <taxon>Spirurina</taxon>
        <taxon>Spiruromorpha</taxon>
        <taxon>Spiruroidea</taxon>
        <taxon>Gongylonematidae</taxon>
        <taxon>Gongylonema</taxon>
    </lineage>
</organism>
<dbReference type="Proteomes" id="UP000271098">
    <property type="component" value="Unassembled WGS sequence"/>
</dbReference>
<dbReference type="WBParaSite" id="GPUH_0001028801-mRNA-1">
    <property type="protein sequence ID" value="GPUH_0001028801-mRNA-1"/>
    <property type="gene ID" value="GPUH_0001028801"/>
</dbReference>
<dbReference type="AlphaFoldDB" id="A0A183DNI4"/>
<gene>
    <name evidence="1" type="ORF">GPUH_LOCUS10275</name>
</gene>
<evidence type="ECO:0000313" key="3">
    <source>
        <dbReference type="WBParaSite" id="GPUH_0001028801-mRNA-1"/>
    </source>
</evidence>
<dbReference type="EMBL" id="UYRT01077908">
    <property type="protein sequence ID" value="VDN17218.1"/>
    <property type="molecule type" value="Genomic_DNA"/>
</dbReference>
<sequence>MGKSRECTAAVCRNEVTLGSVVDAFLPIAVAKTPFRKVDELAKAITLWDSDEKVEIKETLSRKDPHNITVVAEKKGWRKAIAALTNCPHWQHATKETFGTPMYSGYRGMRSVIRLLKRPRKFEQK</sequence>
<reference evidence="3" key="1">
    <citation type="submission" date="2016-06" db="UniProtKB">
        <authorList>
            <consortium name="WormBaseParasite"/>
        </authorList>
    </citation>
    <scope>IDENTIFICATION</scope>
</reference>
<evidence type="ECO:0000313" key="1">
    <source>
        <dbReference type="EMBL" id="VDN17218.1"/>
    </source>
</evidence>
<reference evidence="1 2" key="2">
    <citation type="submission" date="2018-11" db="EMBL/GenBank/DDBJ databases">
        <authorList>
            <consortium name="Pathogen Informatics"/>
        </authorList>
    </citation>
    <scope>NUCLEOTIDE SEQUENCE [LARGE SCALE GENOMIC DNA]</scope>
</reference>
<proteinExistence type="predicted"/>
<evidence type="ECO:0000313" key="2">
    <source>
        <dbReference type="Proteomes" id="UP000271098"/>
    </source>
</evidence>
<accession>A0A183DNI4</accession>
<protein>
    <submittedName>
        <fullName evidence="3">CYTOSOL_AP domain-containing protein</fullName>
    </submittedName>
</protein>
<keyword evidence="2" id="KW-1185">Reference proteome</keyword>